<keyword evidence="4" id="KW-1185">Reference proteome</keyword>
<gene>
    <name evidence="3" type="ORF">HCN50_28950</name>
</gene>
<sequence>MSDVMRAPALPAERRAAKKALPARFNADKHVCVFIEQEPGQVHPISWKLMGAGRKLAEKRKLDLAAVVIGPEGEATRSAAVEFFLRRDLVDLVADNMLADYRNQSYSMALTDLVNTHKPEFLLCKPRSWAVMSPRAVTAFTRPRRR</sequence>
<dbReference type="InterPro" id="IPR014730">
    <property type="entry name" value="ETF_a/b_N"/>
</dbReference>
<evidence type="ECO:0000313" key="3">
    <source>
        <dbReference type="EMBL" id="NOJ50222.1"/>
    </source>
</evidence>
<keyword evidence="1" id="KW-0249">Electron transport</keyword>
<dbReference type="Gene3D" id="3.40.50.620">
    <property type="entry name" value="HUPs"/>
    <property type="match status" value="1"/>
</dbReference>
<organism evidence="3 4">
    <name type="scientific">Bradyrhizobium archetypum</name>
    <dbReference type="NCBI Taxonomy" id="2721160"/>
    <lineage>
        <taxon>Bacteria</taxon>
        <taxon>Pseudomonadati</taxon>
        <taxon>Pseudomonadota</taxon>
        <taxon>Alphaproteobacteria</taxon>
        <taxon>Hyphomicrobiales</taxon>
        <taxon>Nitrobacteraceae</taxon>
        <taxon>Bradyrhizobium</taxon>
    </lineage>
</organism>
<keyword evidence="1" id="KW-0813">Transport</keyword>
<accession>A0A7Y4M4R4</accession>
<reference evidence="3 4" key="1">
    <citation type="submission" date="2020-03" db="EMBL/GenBank/DDBJ databases">
        <title>Bradyrhizobium diversity isolated from nodules of Muelleranthus trifoliolatus.</title>
        <authorList>
            <person name="Klepa M."/>
            <person name="Helene L."/>
            <person name="Hungria M."/>
        </authorList>
    </citation>
    <scope>NUCLEOTIDE SEQUENCE [LARGE SCALE GENOMIC DNA]</scope>
    <source>
        <strain evidence="3 4">WSM 1744</strain>
    </source>
</reference>
<dbReference type="SUPFAM" id="SSF52402">
    <property type="entry name" value="Adenine nucleotide alpha hydrolases-like"/>
    <property type="match status" value="1"/>
</dbReference>
<dbReference type="Proteomes" id="UP000528734">
    <property type="component" value="Unassembled WGS sequence"/>
</dbReference>
<dbReference type="EMBL" id="JAAVLW010000010">
    <property type="protein sequence ID" value="NOJ50222.1"/>
    <property type="molecule type" value="Genomic_DNA"/>
</dbReference>
<evidence type="ECO:0000259" key="2">
    <source>
        <dbReference type="Pfam" id="PF01012"/>
    </source>
</evidence>
<dbReference type="InterPro" id="IPR014729">
    <property type="entry name" value="Rossmann-like_a/b/a_fold"/>
</dbReference>
<feature type="domain" description="Electron transfer flavoprotein alpha/beta-subunit N-terminal" evidence="2">
    <location>
        <begin position="31"/>
        <end position="126"/>
    </location>
</feature>
<protein>
    <recommendedName>
        <fullName evidence="2">Electron transfer flavoprotein alpha/beta-subunit N-terminal domain-containing protein</fullName>
    </recommendedName>
</protein>
<comment type="caution">
    <text evidence="3">The sequence shown here is derived from an EMBL/GenBank/DDBJ whole genome shotgun (WGS) entry which is preliminary data.</text>
</comment>
<dbReference type="AlphaFoldDB" id="A0A7Y4M4R4"/>
<dbReference type="Pfam" id="PF01012">
    <property type="entry name" value="ETF"/>
    <property type="match status" value="1"/>
</dbReference>
<name>A0A7Y4M4R4_9BRAD</name>
<evidence type="ECO:0000313" key="4">
    <source>
        <dbReference type="Proteomes" id="UP000528734"/>
    </source>
</evidence>
<evidence type="ECO:0000256" key="1">
    <source>
        <dbReference type="ARBA" id="ARBA00022982"/>
    </source>
</evidence>
<proteinExistence type="predicted"/>